<reference evidence="1" key="1">
    <citation type="journal article" date="2021" name="New Phytol.">
        <title>Evolutionary innovations through gain and loss of genes in the ectomycorrhizal Boletales.</title>
        <authorList>
            <person name="Wu G."/>
            <person name="Miyauchi S."/>
            <person name="Morin E."/>
            <person name="Kuo A."/>
            <person name="Drula E."/>
            <person name="Varga T."/>
            <person name="Kohler A."/>
            <person name="Feng B."/>
            <person name="Cao Y."/>
            <person name="Lipzen A."/>
            <person name="Daum C."/>
            <person name="Hundley H."/>
            <person name="Pangilinan J."/>
            <person name="Johnson J."/>
            <person name="Barry K."/>
            <person name="LaButti K."/>
            <person name="Ng V."/>
            <person name="Ahrendt S."/>
            <person name="Min B."/>
            <person name="Choi I.G."/>
            <person name="Park H."/>
            <person name="Plett J.M."/>
            <person name="Magnuson J."/>
            <person name="Spatafora J.W."/>
            <person name="Nagy L.G."/>
            <person name="Henrissat B."/>
            <person name="Grigoriev I.V."/>
            <person name="Yang Z.L."/>
            <person name="Xu J."/>
            <person name="Martin F.M."/>
        </authorList>
    </citation>
    <scope>NUCLEOTIDE SEQUENCE</scope>
    <source>
        <strain evidence="1">KUC20120723A-06</strain>
    </source>
</reference>
<comment type="caution">
    <text evidence="1">The sequence shown here is derived from an EMBL/GenBank/DDBJ whole genome shotgun (WGS) entry which is preliminary data.</text>
</comment>
<sequence>MVRRANKRAVSVIAFPLCWTHCARWISAGDGSARNKFTAVQHRAGLMDSSTVLVHFKRGGGCVNGRMCGRQSGAADDRSTMLPPQPRTTDLCGSEPWGWARRHGNDTLPPIQRQRVTIGETEIVLKVPIPPAKSSLLHVDIALPYNDASCFHFNRGSCRRCCERPGSACTGKA</sequence>
<evidence type="ECO:0000313" key="1">
    <source>
        <dbReference type="EMBL" id="KAH7918919.1"/>
    </source>
</evidence>
<gene>
    <name evidence="1" type="ORF">BV22DRAFT_891565</name>
</gene>
<dbReference type="Proteomes" id="UP000790709">
    <property type="component" value="Unassembled WGS sequence"/>
</dbReference>
<dbReference type="EMBL" id="MU266717">
    <property type="protein sequence ID" value="KAH7918919.1"/>
    <property type="molecule type" value="Genomic_DNA"/>
</dbReference>
<keyword evidence="2" id="KW-1185">Reference proteome</keyword>
<organism evidence="1 2">
    <name type="scientific">Leucogyrophana mollusca</name>
    <dbReference type="NCBI Taxonomy" id="85980"/>
    <lineage>
        <taxon>Eukaryota</taxon>
        <taxon>Fungi</taxon>
        <taxon>Dikarya</taxon>
        <taxon>Basidiomycota</taxon>
        <taxon>Agaricomycotina</taxon>
        <taxon>Agaricomycetes</taxon>
        <taxon>Agaricomycetidae</taxon>
        <taxon>Boletales</taxon>
        <taxon>Boletales incertae sedis</taxon>
        <taxon>Leucogyrophana</taxon>
    </lineage>
</organism>
<name>A0ACB8B103_9AGAM</name>
<proteinExistence type="predicted"/>
<accession>A0ACB8B103</accession>
<evidence type="ECO:0000313" key="2">
    <source>
        <dbReference type="Proteomes" id="UP000790709"/>
    </source>
</evidence>
<protein>
    <submittedName>
        <fullName evidence="1">Uncharacterized protein</fullName>
    </submittedName>
</protein>